<evidence type="ECO:0000313" key="1">
    <source>
        <dbReference type="EMBL" id="AFK37416.1"/>
    </source>
</evidence>
<dbReference type="AlphaFoldDB" id="I3SAX4"/>
<organism evidence="1">
    <name type="scientific">Lotus japonicus</name>
    <name type="common">Lotus corniculatus var. japonicus</name>
    <dbReference type="NCBI Taxonomy" id="34305"/>
    <lineage>
        <taxon>Eukaryota</taxon>
        <taxon>Viridiplantae</taxon>
        <taxon>Streptophyta</taxon>
        <taxon>Embryophyta</taxon>
        <taxon>Tracheophyta</taxon>
        <taxon>Spermatophyta</taxon>
        <taxon>Magnoliopsida</taxon>
        <taxon>eudicotyledons</taxon>
        <taxon>Gunneridae</taxon>
        <taxon>Pentapetalae</taxon>
        <taxon>rosids</taxon>
        <taxon>fabids</taxon>
        <taxon>Fabales</taxon>
        <taxon>Fabaceae</taxon>
        <taxon>Papilionoideae</taxon>
        <taxon>50 kb inversion clade</taxon>
        <taxon>NPAAA clade</taxon>
        <taxon>Hologalegina</taxon>
        <taxon>robinioid clade</taxon>
        <taxon>Loteae</taxon>
        <taxon>Lotus</taxon>
    </lineage>
</organism>
<dbReference type="EMBL" id="BT137621">
    <property type="protein sequence ID" value="AFK37416.1"/>
    <property type="molecule type" value="mRNA"/>
</dbReference>
<sequence length="77" mass="8653">MTCESLESGFHLWISATNPASACRCVYLSRHTYGVSDDFGSDGTGIQEVLGLFNMWIPLMLQMQNITWTVKFFLVVS</sequence>
<protein>
    <submittedName>
        <fullName evidence="1">Uncharacterized protein</fullName>
    </submittedName>
</protein>
<accession>I3SAX4</accession>
<proteinExistence type="evidence at transcript level"/>
<name>I3SAX4_LOTJA</name>
<reference evidence="1" key="1">
    <citation type="submission" date="2012-05" db="EMBL/GenBank/DDBJ databases">
        <authorList>
            <person name="Krishnakumar V."/>
            <person name="Cheung F."/>
            <person name="Xiao Y."/>
            <person name="Chan A."/>
            <person name="Moskal W.A."/>
            <person name="Town C.D."/>
        </authorList>
    </citation>
    <scope>NUCLEOTIDE SEQUENCE</scope>
</reference>